<evidence type="ECO:0000256" key="8">
    <source>
        <dbReference type="ARBA" id="ARBA00023008"/>
    </source>
</evidence>
<dbReference type="Pfam" id="PF04442">
    <property type="entry name" value="CtaG_Cox11"/>
    <property type="match status" value="1"/>
</dbReference>
<evidence type="ECO:0000313" key="12">
    <source>
        <dbReference type="Proteomes" id="UP001157046"/>
    </source>
</evidence>
<dbReference type="Gene3D" id="2.60.370.10">
    <property type="entry name" value="Ctag/Cox11"/>
    <property type="match status" value="1"/>
</dbReference>
<proteinExistence type="inferred from homology"/>
<dbReference type="InterPro" id="IPR023471">
    <property type="entry name" value="CtaG/Cox11_dom_sf"/>
</dbReference>
<organism evidence="11 12">
    <name type="scientific">Shewanella glacialipiscicola</name>
    <dbReference type="NCBI Taxonomy" id="614069"/>
    <lineage>
        <taxon>Bacteria</taxon>
        <taxon>Pseudomonadati</taxon>
        <taxon>Pseudomonadota</taxon>
        <taxon>Gammaproteobacteria</taxon>
        <taxon>Alteromonadales</taxon>
        <taxon>Shewanellaceae</taxon>
        <taxon>Shewanella</taxon>
    </lineage>
</organism>
<feature type="transmembrane region" description="Helical" evidence="10">
    <location>
        <begin position="17"/>
        <end position="39"/>
    </location>
</feature>
<evidence type="ECO:0000256" key="9">
    <source>
        <dbReference type="ARBA" id="ARBA00023136"/>
    </source>
</evidence>
<keyword evidence="7 10" id="KW-1133">Transmembrane helix</keyword>
<sequence>MTTEHQQVNKPKSNRKLISMLVIGCIGMFGFGFALVPLYDVLCEKLGINGKPANTASSYQAITVDTSRIVTVEFISQVQTGMPWQFEPQTKRLEVHPGELIHTAFLARNMSDRATVGQAIPSVSPGQGAAFFNKTECFCFNQQHLAASTSTELPLIFFVDPQLPESIHTLTLSYTLYDITDKQLASAIEQGAAK</sequence>
<keyword evidence="6" id="KW-0735">Signal-anchor</keyword>
<dbReference type="NCBIfam" id="NF003465">
    <property type="entry name" value="PRK05089.1"/>
    <property type="match status" value="1"/>
</dbReference>
<keyword evidence="8" id="KW-0186">Copper</keyword>
<evidence type="ECO:0000256" key="3">
    <source>
        <dbReference type="ARBA" id="ARBA00009620"/>
    </source>
</evidence>
<evidence type="ECO:0000256" key="5">
    <source>
        <dbReference type="ARBA" id="ARBA00022692"/>
    </source>
</evidence>
<evidence type="ECO:0000256" key="2">
    <source>
        <dbReference type="ARBA" id="ARBA00004382"/>
    </source>
</evidence>
<dbReference type="Proteomes" id="UP001157046">
    <property type="component" value="Unassembled WGS sequence"/>
</dbReference>
<comment type="caution">
    <text evidence="11">The sequence shown here is derived from an EMBL/GenBank/DDBJ whole genome shotgun (WGS) entry which is preliminary data.</text>
</comment>
<comment type="subcellular location">
    <subcellularLocation>
        <location evidence="2">Cell inner membrane</location>
        <topology evidence="2">Single-pass type II membrane protein</topology>
        <orientation evidence="2">Periplasmic side</orientation>
    </subcellularLocation>
</comment>
<keyword evidence="5 10" id="KW-0812">Transmembrane</keyword>
<evidence type="ECO:0000256" key="7">
    <source>
        <dbReference type="ARBA" id="ARBA00022989"/>
    </source>
</evidence>
<evidence type="ECO:0000313" key="11">
    <source>
        <dbReference type="EMBL" id="GMA83793.1"/>
    </source>
</evidence>
<evidence type="ECO:0000256" key="10">
    <source>
        <dbReference type="SAM" id="Phobius"/>
    </source>
</evidence>
<evidence type="ECO:0000256" key="4">
    <source>
        <dbReference type="ARBA" id="ARBA00015384"/>
    </source>
</evidence>
<dbReference type="EMBL" id="BSUY01000001">
    <property type="protein sequence ID" value="GMA83793.1"/>
    <property type="molecule type" value="Genomic_DNA"/>
</dbReference>
<dbReference type="RefSeq" id="WP_220772095.1">
    <property type="nucleotide sequence ID" value="NZ_BPFC01000002.1"/>
</dbReference>
<protein>
    <recommendedName>
        <fullName evidence="4">Cytochrome c oxidase assembly protein CtaG</fullName>
    </recommendedName>
</protein>
<evidence type="ECO:0000256" key="1">
    <source>
        <dbReference type="ARBA" id="ARBA00004007"/>
    </source>
</evidence>
<reference evidence="12" key="1">
    <citation type="journal article" date="2019" name="Int. J. Syst. Evol. Microbiol.">
        <title>The Global Catalogue of Microorganisms (GCM) 10K type strain sequencing project: providing services to taxonomists for standard genome sequencing and annotation.</title>
        <authorList>
            <consortium name="The Broad Institute Genomics Platform"/>
            <consortium name="The Broad Institute Genome Sequencing Center for Infectious Disease"/>
            <person name="Wu L."/>
            <person name="Ma J."/>
        </authorList>
    </citation>
    <scope>NUCLEOTIDE SEQUENCE [LARGE SCALE GENOMIC DNA]</scope>
    <source>
        <strain evidence="12">NBRC 102030</strain>
    </source>
</reference>
<dbReference type="InterPro" id="IPR007533">
    <property type="entry name" value="Cyt_c_oxidase_assmbl_CtaG"/>
</dbReference>
<keyword evidence="9 10" id="KW-0472">Membrane</keyword>
<accession>A0ABQ6J8K8</accession>
<gene>
    <name evidence="11" type="primary">ctaG</name>
    <name evidence="11" type="ORF">GCM10025855_33260</name>
</gene>
<dbReference type="PANTHER" id="PTHR21320:SF3">
    <property type="entry name" value="CYTOCHROME C OXIDASE ASSEMBLY PROTEIN COX11, MITOCHONDRIAL-RELATED"/>
    <property type="match status" value="1"/>
</dbReference>
<comment type="function">
    <text evidence="1">Exerts its effect at some terminal stage of cytochrome c oxidase synthesis, probably by being involved in the insertion of the copper B into subunit I.</text>
</comment>
<dbReference type="PIRSF" id="PIRSF005413">
    <property type="entry name" value="COX11"/>
    <property type="match status" value="1"/>
</dbReference>
<evidence type="ECO:0000256" key="6">
    <source>
        <dbReference type="ARBA" id="ARBA00022968"/>
    </source>
</evidence>
<dbReference type="PANTHER" id="PTHR21320">
    <property type="entry name" value="CYTOCHROME C OXIDASE ASSEMBLY PROTEIN COX11-RELATED"/>
    <property type="match status" value="1"/>
</dbReference>
<comment type="similarity">
    <text evidence="3">Belongs to the COX11/CtaG family.</text>
</comment>
<name>A0ABQ6J8K8_9GAMM</name>
<keyword evidence="12" id="KW-1185">Reference proteome</keyword>
<dbReference type="SUPFAM" id="SSF110111">
    <property type="entry name" value="Ctag/Cox11"/>
    <property type="match status" value="1"/>
</dbReference>